<dbReference type="Pfam" id="PF00849">
    <property type="entry name" value="PseudoU_synth_2"/>
    <property type="match status" value="1"/>
</dbReference>
<evidence type="ECO:0000313" key="3">
    <source>
        <dbReference type="EMBL" id="NDV91881.1"/>
    </source>
</evidence>
<dbReference type="Gene3D" id="3.30.2350.10">
    <property type="entry name" value="Pseudouridine synthase"/>
    <property type="match status" value="1"/>
</dbReference>
<keyword evidence="4" id="KW-1185">Reference proteome</keyword>
<protein>
    <submittedName>
        <fullName evidence="3">RNA pseudouridine synthase</fullName>
    </submittedName>
</protein>
<comment type="similarity">
    <text evidence="1">Belongs to the pseudouridine synthase RluA family.</text>
</comment>
<dbReference type="GO" id="GO:0140098">
    <property type="term" value="F:catalytic activity, acting on RNA"/>
    <property type="evidence" value="ECO:0007669"/>
    <property type="project" value="UniProtKB-ARBA"/>
</dbReference>
<dbReference type="SUPFAM" id="SSF55120">
    <property type="entry name" value="Pseudouridine synthase"/>
    <property type="match status" value="1"/>
</dbReference>
<dbReference type="AlphaFoldDB" id="A0A7X5LM46"/>
<evidence type="ECO:0000256" key="1">
    <source>
        <dbReference type="ARBA" id="ARBA00010876"/>
    </source>
</evidence>
<feature type="domain" description="Pseudouridine synthase RsuA/RluA-like" evidence="2">
    <location>
        <begin position="13"/>
        <end position="157"/>
    </location>
</feature>
<comment type="caution">
    <text evidence="3">The sequence shown here is derived from an EMBL/GenBank/DDBJ whole genome shotgun (WGS) entry which is preliminary data.</text>
</comment>
<reference evidence="3 4" key="1">
    <citation type="submission" date="2020-01" db="EMBL/GenBank/DDBJ databases">
        <authorList>
            <person name="Chen J."/>
            <person name="Zhu S."/>
            <person name="Yang J."/>
        </authorList>
    </citation>
    <scope>NUCLEOTIDE SEQUENCE [LARGE SCALE GENOMIC DNA]</scope>
    <source>
        <strain evidence="3 4">345S023</strain>
    </source>
</reference>
<organism evidence="3 4">
    <name type="scientific">Alteromonas profundi</name>
    <dbReference type="NCBI Taxonomy" id="2696062"/>
    <lineage>
        <taxon>Bacteria</taxon>
        <taxon>Pseudomonadati</taxon>
        <taxon>Pseudomonadota</taxon>
        <taxon>Gammaproteobacteria</taxon>
        <taxon>Alteromonadales</taxon>
        <taxon>Alteromonadaceae</taxon>
        <taxon>Alteromonas/Salinimonas group</taxon>
        <taxon>Alteromonas</taxon>
    </lineage>
</organism>
<dbReference type="GO" id="GO:0003723">
    <property type="term" value="F:RNA binding"/>
    <property type="evidence" value="ECO:0007669"/>
    <property type="project" value="InterPro"/>
</dbReference>
<dbReference type="CDD" id="cd02869">
    <property type="entry name" value="PseudoU_synth_RluA_like"/>
    <property type="match status" value="1"/>
</dbReference>
<gene>
    <name evidence="3" type="ORF">GTH32_11900</name>
</gene>
<accession>A0A7X5LM46</accession>
<name>A0A7X5LM46_9ALTE</name>
<dbReference type="PANTHER" id="PTHR21600:SF87">
    <property type="entry name" value="RNA PSEUDOURIDYLATE SYNTHASE DOMAIN-CONTAINING PROTEIN 1"/>
    <property type="match status" value="1"/>
</dbReference>
<dbReference type="InterPro" id="IPR050188">
    <property type="entry name" value="RluA_PseudoU_synthase"/>
</dbReference>
<evidence type="ECO:0000259" key="2">
    <source>
        <dbReference type="Pfam" id="PF00849"/>
    </source>
</evidence>
<dbReference type="EMBL" id="JAAAWN010000014">
    <property type="protein sequence ID" value="NDV91881.1"/>
    <property type="molecule type" value="Genomic_DNA"/>
</dbReference>
<dbReference type="InterPro" id="IPR006145">
    <property type="entry name" value="PsdUridine_synth_RsuA/RluA"/>
</dbReference>
<evidence type="ECO:0000313" key="4">
    <source>
        <dbReference type="Proteomes" id="UP000470213"/>
    </source>
</evidence>
<proteinExistence type="inferred from homology"/>
<dbReference type="GO" id="GO:0000455">
    <property type="term" value="P:enzyme-directed rRNA pseudouridine synthesis"/>
    <property type="evidence" value="ECO:0007669"/>
    <property type="project" value="TreeGrafter"/>
</dbReference>
<dbReference type="RefSeq" id="WP_163085989.1">
    <property type="nucleotide sequence ID" value="NZ_JAAAWN010000014.1"/>
</dbReference>
<dbReference type="InterPro" id="IPR020103">
    <property type="entry name" value="PsdUridine_synth_cat_dom_sf"/>
</dbReference>
<sequence>MLAIPLLYQDDELLIVNKPAGIAMHDSDAVGNQGIVTLLKHQCGIPQLHLCHRLDTGTSGCLCLAKDARTAALVGEAFASRTVSKFYLALSADKPKKKQGSIIGDMKNRRGGQFMLLKEKYNPAVTQFFSYSAKPGIRGFIVKPYTGKTHQIRVALKSVGAAIIGDSLYGGKPADRLHLHAWSLTLPMPHNPISVTAPILDGEFFVDEQIRSWVTSLAEPTTFPWPSVAPHLLIR</sequence>
<dbReference type="Proteomes" id="UP000470213">
    <property type="component" value="Unassembled WGS sequence"/>
</dbReference>
<dbReference type="PANTHER" id="PTHR21600">
    <property type="entry name" value="MITOCHONDRIAL RNA PSEUDOURIDINE SYNTHASE"/>
    <property type="match status" value="1"/>
</dbReference>
<dbReference type="GO" id="GO:0009982">
    <property type="term" value="F:pseudouridine synthase activity"/>
    <property type="evidence" value="ECO:0007669"/>
    <property type="project" value="InterPro"/>
</dbReference>